<dbReference type="PROSITE" id="PS51257">
    <property type="entry name" value="PROKAR_LIPOPROTEIN"/>
    <property type="match status" value="1"/>
</dbReference>
<keyword evidence="1" id="KW-0732">Signal</keyword>
<reference evidence="3 4" key="1">
    <citation type="submission" date="2014-04" db="EMBL/GenBank/DDBJ databases">
        <authorList>
            <person name="Sears C."/>
            <person name="Carroll K."/>
            <person name="Sack B.R."/>
            <person name="Qadri F."/>
            <person name="Myers L.L."/>
            <person name="Chung G.-T."/>
            <person name="Escheverria P."/>
            <person name="Fraser C.M."/>
            <person name="Sadzewicz L."/>
            <person name="Shefchek K.A."/>
            <person name="Tallon L."/>
            <person name="Das S.P."/>
            <person name="Daugherty S."/>
            <person name="Mongodin E.F."/>
        </authorList>
    </citation>
    <scope>NUCLEOTIDE SEQUENCE [LARGE SCALE GENOMIC DNA]</scope>
    <source>
        <strain evidence="3 4">3978 T3 ii</strain>
    </source>
</reference>
<evidence type="ECO:0000313" key="3">
    <source>
        <dbReference type="EMBL" id="KDS65171.1"/>
    </source>
</evidence>
<evidence type="ECO:0000256" key="1">
    <source>
        <dbReference type="SAM" id="SignalP"/>
    </source>
</evidence>
<dbReference type="GO" id="GO:0006508">
    <property type="term" value="P:proteolysis"/>
    <property type="evidence" value="ECO:0007669"/>
    <property type="project" value="InterPro"/>
</dbReference>
<evidence type="ECO:0000259" key="2">
    <source>
        <dbReference type="SMART" id="SM00245"/>
    </source>
</evidence>
<dbReference type="PANTHER" id="PTHR32060">
    <property type="entry name" value="TAIL-SPECIFIC PROTEASE"/>
    <property type="match status" value="1"/>
</dbReference>
<dbReference type="InterPro" id="IPR029045">
    <property type="entry name" value="ClpP/crotonase-like_dom_sf"/>
</dbReference>
<dbReference type="InterPro" id="IPR036034">
    <property type="entry name" value="PDZ_sf"/>
</dbReference>
<feature type="signal peptide" evidence="1">
    <location>
        <begin position="1"/>
        <end position="23"/>
    </location>
</feature>
<accession>A0A078SXF8</accession>
<dbReference type="GO" id="GO:0030288">
    <property type="term" value="C:outer membrane-bounded periplasmic space"/>
    <property type="evidence" value="ECO:0007669"/>
    <property type="project" value="TreeGrafter"/>
</dbReference>
<dbReference type="SUPFAM" id="SSF52096">
    <property type="entry name" value="ClpP/crotonase"/>
    <property type="match status" value="1"/>
</dbReference>
<dbReference type="GO" id="GO:0008236">
    <property type="term" value="F:serine-type peptidase activity"/>
    <property type="evidence" value="ECO:0007669"/>
    <property type="project" value="InterPro"/>
</dbReference>
<dbReference type="Pfam" id="PF18294">
    <property type="entry name" value="Pept_S41_N"/>
    <property type="match status" value="1"/>
</dbReference>
<dbReference type="PATRIC" id="fig|1339349.3.peg.8"/>
<organism evidence="3 4">
    <name type="scientific">Bacteroides uniformis str. 3978 T3 ii</name>
    <dbReference type="NCBI Taxonomy" id="1339349"/>
    <lineage>
        <taxon>Bacteria</taxon>
        <taxon>Pseudomonadati</taxon>
        <taxon>Bacteroidota</taxon>
        <taxon>Bacteroidia</taxon>
        <taxon>Bacteroidales</taxon>
        <taxon>Bacteroidaceae</taxon>
        <taxon>Bacteroides</taxon>
    </lineage>
</organism>
<comment type="caution">
    <text evidence="3">The sequence shown here is derived from an EMBL/GenBank/DDBJ whole genome shotgun (WGS) entry which is preliminary data.</text>
</comment>
<proteinExistence type="predicted"/>
<dbReference type="Gene3D" id="3.30.750.170">
    <property type="match status" value="1"/>
</dbReference>
<dbReference type="Pfam" id="PF03572">
    <property type="entry name" value="Peptidase_S41"/>
    <property type="match status" value="1"/>
</dbReference>
<dbReference type="CDD" id="cd14948">
    <property type="entry name" value="BACON"/>
    <property type="match status" value="1"/>
</dbReference>
<dbReference type="GO" id="GO:0004175">
    <property type="term" value="F:endopeptidase activity"/>
    <property type="evidence" value="ECO:0007669"/>
    <property type="project" value="TreeGrafter"/>
</dbReference>
<dbReference type="CDD" id="cd07561">
    <property type="entry name" value="Peptidase_S41_CPP_like"/>
    <property type="match status" value="1"/>
</dbReference>
<dbReference type="SMART" id="SM00245">
    <property type="entry name" value="TSPc"/>
    <property type="match status" value="1"/>
</dbReference>
<dbReference type="SUPFAM" id="SSF50156">
    <property type="entry name" value="PDZ domain-like"/>
    <property type="match status" value="1"/>
</dbReference>
<dbReference type="InterPro" id="IPR024361">
    <property type="entry name" value="BACON"/>
</dbReference>
<feature type="domain" description="Tail specific protease" evidence="2">
    <location>
        <begin position="288"/>
        <end position="525"/>
    </location>
</feature>
<dbReference type="InterPro" id="IPR013783">
    <property type="entry name" value="Ig-like_fold"/>
</dbReference>
<protein>
    <submittedName>
        <fullName evidence="3">Peptidase S41 family protein</fullName>
    </submittedName>
</protein>
<dbReference type="AlphaFoldDB" id="A0A078SXF8"/>
<sequence>MKHVNYLSFFLLTLFSISFISCSDDDDNKLNTGITNQSWTEGKSLEISQDNELSVSFNAAAKWVASVTSGADWCKLNTTSGTKGQSTLKLSVSTSSTTDRTARISINIDGYSPASFEVTQKGTSVPQTTEDMEINAKVDEYLREMYLWNDEYKTLNLDHNKGYEDFFYDALGSMTTNTLDKKTYVGSDGKTYYNLFSYIQLLPNISSTRTTKIVNKELAYSFGITGITPISIGTQAENTIYFCLQGVYPDSPASEAGPKRGAMISLINGKKINNNNINNFYYDILSPDATINYTLTEDVVEGGTITGQKEYTITSKATYNNPVIFSNVKEDIEGHRIGYLVYSGFEAGFDQELFNVFKDFKNKNVTDLILDLRYNGGGHTMSANLIATCIAGTASQGKVFSSLRYNDERMAKLNNKREDELFAYSSYPNLGTSLSAGSLNLPRVYCLVGNGTASASELVINSLEGIDLDVILIGEKTTGKNVGMEYEEYTVRNNTYRVVPITFQSYNAKGFGEYEKGFEPDILMDETNPYNEQGVFYIHKDYGNNEEPLYAKAIELITGTNPAPQTRSAVVNTLDGKTYKLPAIFRPGHDGMLMPARHAE</sequence>
<dbReference type="GO" id="GO:0007165">
    <property type="term" value="P:signal transduction"/>
    <property type="evidence" value="ECO:0007669"/>
    <property type="project" value="TreeGrafter"/>
</dbReference>
<dbReference type="EMBL" id="JNHN01000001">
    <property type="protein sequence ID" value="KDS65171.1"/>
    <property type="molecule type" value="Genomic_DNA"/>
</dbReference>
<evidence type="ECO:0000313" key="4">
    <source>
        <dbReference type="Proteomes" id="UP000028013"/>
    </source>
</evidence>
<dbReference type="PANTHER" id="PTHR32060:SF30">
    <property type="entry name" value="CARBOXY-TERMINAL PROCESSING PROTEASE CTPA"/>
    <property type="match status" value="1"/>
</dbReference>
<dbReference type="Gene3D" id="2.60.40.10">
    <property type="entry name" value="Immunoglobulins"/>
    <property type="match status" value="1"/>
</dbReference>
<dbReference type="InterPro" id="IPR005151">
    <property type="entry name" value="Tail-specific_protease"/>
</dbReference>
<name>A0A078SXF8_BACUN</name>
<dbReference type="InterPro" id="IPR041613">
    <property type="entry name" value="Pept_S41_N"/>
</dbReference>
<dbReference type="Gene3D" id="3.90.226.10">
    <property type="entry name" value="2-enoyl-CoA Hydratase, Chain A, domain 1"/>
    <property type="match status" value="1"/>
</dbReference>
<dbReference type="Proteomes" id="UP000028013">
    <property type="component" value="Unassembled WGS sequence"/>
</dbReference>
<dbReference type="Gene3D" id="2.30.42.10">
    <property type="match status" value="1"/>
</dbReference>
<dbReference type="Pfam" id="PF13004">
    <property type="entry name" value="BACON"/>
    <property type="match status" value="1"/>
</dbReference>
<gene>
    <name evidence="3" type="ORF">M094_3097</name>
</gene>
<feature type="chain" id="PRO_5001745628" evidence="1">
    <location>
        <begin position="24"/>
        <end position="600"/>
    </location>
</feature>
<dbReference type="RefSeq" id="WP_035450219.1">
    <property type="nucleotide sequence ID" value="NZ_JNHN01000001.1"/>
</dbReference>